<dbReference type="GO" id="GO:0140078">
    <property type="term" value="F:class I DNA-(apurinic or apyrimidinic site) endonuclease activity"/>
    <property type="evidence" value="ECO:0007669"/>
    <property type="project" value="UniProtKB-EC"/>
</dbReference>
<comment type="caution">
    <text evidence="23">The sequence shown here is derived from an EMBL/GenBank/DDBJ whole genome shotgun (WGS) entry which is preliminary data.</text>
</comment>
<evidence type="ECO:0000256" key="11">
    <source>
        <dbReference type="ARBA" id="ARBA00022801"/>
    </source>
</evidence>
<keyword evidence="8" id="KW-0479">Metal-binding</keyword>
<dbReference type="Gene3D" id="3.20.190.10">
    <property type="entry name" value="MutM-like, N-terminal"/>
    <property type="match status" value="1"/>
</dbReference>
<dbReference type="NCBIfam" id="TIGR00577">
    <property type="entry name" value="fpg"/>
    <property type="match status" value="1"/>
</dbReference>
<evidence type="ECO:0000256" key="16">
    <source>
        <dbReference type="ARBA" id="ARBA00023268"/>
    </source>
</evidence>
<keyword evidence="9" id="KW-0227">DNA damage</keyword>
<dbReference type="Gene3D" id="1.10.8.50">
    <property type="match status" value="1"/>
</dbReference>
<dbReference type="GO" id="GO:0006284">
    <property type="term" value="P:base-excision repair"/>
    <property type="evidence" value="ECO:0007669"/>
    <property type="project" value="InterPro"/>
</dbReference>
<dbReference type="Pfam" id="PF06827">
    <property type="entry name" value="zf-FPG_IleRS"/>
    <property type="match status" value="1"/>
</dbReference>
<dbReference type="CDD" id="cd08966">
    <property type="entry name" value="EcFpg-like_N"/>
    <property type="match status" value="1"/>
</dbReference>
<evidence type="ECO:0000256" key="12">
    <source>
        <dbReference type="ARBA" id="ARBA00022833"/>
    </source>
</evidence>
<evidence type="ECO:0000256" key="8">
    <source>
        <dbReference type="ARBA" id="ARBA00022723"/>
    </source>
</evidence>
<comment type="catalytic activity">
    <reaction evidence="19">
        <text>2'-deoxyribonucleotide-(2'-deoxyribose 5'-phosphate)-2'-deoxyribonucleotide-DNA = a 3'-end 2'-deoxyribonucleotide-(2,3-dehydro-2,3-deoxyribose 5'-phosphate)-DNA + a 5'-end 5'-phospho-2'-deoxyribonucleoside-DNA + H(+)</text>
        <dbReference type="Rhea" id="RHEA:66592"/>
        <dbReference type="Rhea" id="RHEA-COMP:13180"/>
        <dbReference type="Rhea" id="RHEA-COMP:16897"/>
        <dbReference type="Rhea" id="RHEA-COMP:17067"/>
        <dbReference type="ChEBI" id="CHEBI:15378"/>
        <dbReference type="ChEBI" id="CHEBI:136412"/>
        <dbReference type="ChEBI" id="CHEBI:157695"/>
        <dbReference type="ChEBI" id="CHEBI:167181"/>
        <dbReference type="EC" id="4.2.99.18"/>
    </reaction>
</comment>
<dbReference type="PROSITE" id="PS51066">
    <property type="entry name" value="ZF_FPG_2"/>
    <property type="match status" value="1"/>
</dbReference>
<evidence type="ECO:0000256" key="15">
    <source>
        <dbReference type="ARBA" id="ARBA00023239"/>
    </source>
</evidence>
<keyword evidence="11 23" id="KW-0378">Hydrolase</keyword>
<evidence type="ECO:0000256" key="4">
    <source>
        <dbReference type="ARBA" id="ARBA00011245"/>
    </source>
</evidence>
<evidence type="ECO:0000256" key="6">
    <source>
        <dbReference type="ARBA" id="ARBA00012720"/>
    </source>
</evidence>
<dbReference type="GO" id="GO:0008270">
    <property type="term" value="F:zinc ion binding"/>
    <property type="evidence" value="ECO:0007669"/>
    <property type="project" value="UniProtKB-KW"/>
</dbReference>
<feature type="domain" description="Formamidopyrimidine-DNA glycosylase catalytic" evidence="22">
    <location>
        <begin position="2"/>
        <end position="119"/>
    </location>
</feature>
<dbReference type="GO" id="GO:0034039">
    <property type="term" value="F:8-oxo-7,8-dihydroguanine DNA N-glycosylase activity"/>
    <property type="evidence" value="ECO:0007669"/>
    <property type="project" value="TreeGrafter"/>
</dbReference>
<evidence type="ECO:0000256" key="13">
    <source>
        <dbReference type="ARBA" id="ARBA00023125"/>
    </source>
</evidence>
<dbReference type="SMART" id="SM01232">
    <property type="entry name" value="H2TH"/>
    <property type="match status" value="1"/>
</dbReference>
<comment type="similarity">
    <text evidence="3">Belongs to the FPG family.</text>
</comment>
<dbReference type="GO" id="GO:0003684">
    <property type="term" value="F:damaged DNA binding"/>
    <property type="evidence" value="ECO:0007669"/>
    <property type="project" value="InterPro"/>
</dbReference>
<dbReference type="SUPFAM" id="SSF57716">
    <property type="entry name" value="Glucocorticoid receptor-like (DNA-binding domain)"/>
    <property type="match status" value="1"/>
</dbReference>
<evidence type="ECO:0000256" key="7">
    <source>
        <dbReference type="ARBA" id="ARBA00016240"/>
    </source>
</evidence>
<dbReference type="PANTHER" id="PTHR22993">
    <property type="entry name" value="FORMAMIDOPYRIMIDINE-DNA GLYCOSYLASE"/>
    <property type="match status" value="1"/>
</dbReference>
<evidence type="ECO:0000256" key="19">
    <source>
        <dbReference type="ARBA" id="ARBA00044632"/>
    </source>
</evidence>
<organism evidence="23">
    <name type="scientific">Schlesneria paludicola</name>
    <dbReference type="NCBI Taxonomy" id="360056"/>
    <lineage>
        <taxon>Bacteria</taxon>
        <taxon>Pseudomonadati</taxon>
        <taxon>Planctomycetota</taxon>
        <taxon>Planctomycetia</taxon>
        <taxon>Planctomycetales</taxon>
        <taxon>Planctomycetaceae</taxon>
        <taxon>Schlesneria</taxon>
    </lineage>
</organism>
<evidence type="ECO:0000259" key="21">
    <source>
        <dbReference type="PROSITE" id="PS51066"/>
    </source>
</evidence>
<evidence type="ECO:0000259" key="22">
    <source>
        <dbReference type="PROSITE" id="PS51068"/>
    </source>
</evidence>
<dbReference type="SUPFAM" id="SSF46946">
    <property type="entry name" value="S13-like H2TH domain"/>
    <property type="match status" value="1"/>
</dbReference>
<keyword evidence="16" id="KW-0511">Multifunctional enzyme</keyword>
<dbReference type="NCBIfam" id="NF002211">
    <property type="entry name" value="PRK01103.1"/>
    <property type="match status" value="1"/>
</dbReference>
<gene>
    <name evidence="23" type="primary">mutM</name>
    <name evidence="23" type="ORF">ENS64_00815</name>
</gene>
<evidence type="ECO:0000256" key="10">
    <source>
        <dbReference type="ARBA" id="ARBA00022771"/>
    </source>
</evidence>
<name>A0A7C4LIA7_9PLAN</name>
<feature type="domain" description="FPG-type" evidence="21">
    <location>
        <begin position="243"/>
        <end position="278"/>
    </location>
</feature>
<accession>A0A7C4LIA7</accession>
<evidence type="ECO:0000256" key="5">
    <source>
        <dbReference type="ARBA" id="ARBA00012024"/>
    </source>
</evidence>
<evidence type="ECO:0000256" key="17">
    <source>
        <dbReference type="ARBA" id="ARBA00023295"/>
    </source>
</evidence>
<evidence type="ECO:0000256" key="1">
    <source>
        <dbReference type="ARBA" id="ARBA00001668"/>
    </source>
</evidence>
<keyword evidence="14" id="KW-0234">DNA repair</keyword>
<dbReference type="InterPro" id="IPR010663">
    <property type="entry name" value="Znf_FPG/IleRS"/>
</dbReference>
<comment type="subunit">
    <text evidence="4">Monomer.</text>
</comment>
<comment type="catalytic activity">
    <reaction evidence="1">
        <text>Hydrolysis of DNA containing ring-opened 7-methylguanine residues, releasing 2,6-diamino-4-hydroxy-5-(N-methyl)formamidopyrimidine.</text>
        <dbReference type="EC" id="3.2.2.23"/>
    </reaction>
</comment>
<evidence type="ECO:0000256" key="9">
    <source>
        <dbReference type="ARBA" id="ARBA00022763"/>
    </source>
</evidence>
<keyword evidence="12" id="KW-0862">Zinc</keyword>
<dbReference type="Pfam" id="PF01149">
    <property type="entry name" value="Fapy_DNA_glyco"/>
    <property type="match status" value="1"/>
</dbReference>
<dbReference type="InterPro" id="IPR012319">
    <property type="entry name" value="FPG_cat"/>
</dbReference>
<dbReference type="InterPro" id="IPR035937">
    <property type="entry name" value="FPG_N"/>
</dbReference>
<proteinExistence type="inferred from homology"/>
<dbReference type="InterPro" id="IPR010979">
    <property type="entry name" value="Ribosomal_uS13-like_H2TH"/>
</dbReference>
<dbReference type="FunFam" id="1.10.8.50:FF:000003">
    <property type="entry name" value="Formamidopyrimidine-DNA glycosylase"/>
    <property type="match status" value="1"/>
</dbReference>
<dbReference type="InterPro" id="IPR015886">
    <property type="entry name" value="H2TH_FPG"/>
</dbReference>
<evidence type="ECO:0000256" key="14">
    <source>
        <dbReference type="ARBA" id="ARBA00023204"/>
    </source>
</evidence>
<dbReference type="PROSITE" id="PS51068">
    <property type="entry name" value="FPG_CAT"/>
    <property type="match status" value="1"/>
</dbReference>
<dbReference type="Pfam" id="PF06831">
    <property type="entry name" value="H2TH"/>
    <property type="match status" value="1"/>
</dbReference>
<dbReference type="EC" id="4.2.99.18" evidence="6"/>
<reference evidence="23" key="1">
    <citation type="journal article" date="2020" name="mSystems">
        <title>Genome- and Community-Level Interaction Insights into Carbon Utilization and Element Cycling Functions of Hydrothermarchaeota in Hydrothermal Sediment.</title>
        <authorList>
            <person name="Zhou Z."/>
            <person name="Liu Y."/>
            <person name="Xu W."/>
            <person name="Pan J."/>
            <person name="Luo Z.H."/>
            <person name="Li M."/>
        </authorList>
    </citation>
    <scope>NUCLEOTIDE SEQUENCE [LARGE SCALE GENOMIC DNA]</scope>
    <source>
        <strain evidence="23">SpSt-508</strain>
    </source>
</reference>
<dbReference type="SUPFAM" id="SSF81624">
    <property type="entry name" value="N-terminal domain of MutM-like DNA repair proteins"/>
    <property type="match status" value="1"/>
</dbReference>
<dbReference type="EC" id="3.2.2.23" evidence="5"/>
<dbReference type="InterPro" id="IPR000214">
    <property type="entry name" value="Znf_DNA_glyclase/AP_lyase"/>
</dbReference>
<evidence type="ECO:0000256" key="2">
    <source>
        <dbReference type="ARBA" id="ARBA00001947"/>
    </source>
</evidence>
<keyword evidence="17 23" id="KW-0326">Glycosidase</keyword>
<dbReference type="SMART" id="SM00898">
    <property type="entry name" value="Fapy_DNA_glyco"/>
    <property type="match status" value="1"/>
</dbReference>
<protein>
    <recommendedName>
        <fullName evidence="7">Formamidopyrimidine-DNA glycosylase</fullName>
        <ecNumber evidence="5">3.2.2.23</ecNumber>
        <ecNumber evidence="6">4.2.99.18</ecNumber>
    </recommendedName>
    <alternativeName>
        <fullName evidence="18">DNA-(apurinic or apyrimidinic site) lyase MutM</fullName>
    </alternativeName>
</protein>
<dbReference type="EMBL" id="DSVQ01000003">
    <property type="protein sequence ID" value="HGT37802.1"/>
    <property type="molecule type" value="Genomic_DNA"/>
</dbReference>
<dbReference type="PANTHER" id="PTHR22993:SF9">
    <property type="entry name" value="FORMAMIDOPYRIMIDINE-DNA GLYCOSYLASE"/>
    <property type="match status" value="1"/>
</dbReference>
<comment type="cofactor">
    <cofactor evidence="2">
        <name>Zn(2+)</name>
        <dbReference type="ChEBI" id="CHEBI:29105"/>
    </cofactor>
</comment>
<evidence type="ECO:0000256" key="18">
    <source>
        <dbReference type="ARBA" id="ARBA00030638"/>
    </source>
</evidence>
<keyword evidence="15 23" id="KW-0456">Lyase</keyword>
<sequence length="280" mass="31884">MPELPEVETMVRGIRTAVERRRIVDVRWCPTPCRPFSLCPPFPEFAERQRGQVVTSVERLGKRVVLNLSDGATVAIEPRMTGLLLLADPPDREHLRLEWRFAGRGEFSRLWFWDRRGLGTVRYDPPGVLHAVLKSKLGPDALRMTLADWRSRCRVTARPIKVALLDQKLVAGIGNLYASEILHAARIHPAQPARTLTTAQLTGLHRAVQRVLEEAIRYEGSTLGDGTYRNALNRAGNYQNVHKVYARFNEPCPTCKTGRIARIVQAQRSTFYCPRCQRRR</sequence>
<dbReference type="AlphaFoldDB" id="A0A7C4LIA7"/>
<evidence type="ECO:0000256" key="20">
    <source>
        <dbReference type="PROSITE-ProRule" id="PRU00391"/>
    </source>
</evidence>
<keyword evidence="10 20" id="KW-0863">Zinc-finger</keyword>
<keyword evidence="13" id="KW-0238">DNA-binding</keyword>
<dbReference type="InterPro" id="IPR020629">
    <property type="entry name" value="FPG_Glyclase"/>
</dbReference>
<evidence type="ECO:0000256" key="3">
    <source>
        <dbReference type="ARBA" id="ARBA00009409"/>
    </source>
</evidence>
<evidence type="ECO:0000313" key="23">
    <source>
        <dbReference type="EMBL" id="HGT37802.1"/>
    </source>
</evidence>